<dbReference type="InterPro" id="IPR036388">
    <property type="entry name" value="WH-like_DNA-bd_sf"/>
</dbReference>
<dbReference type="EMBL" id="BSUL01000001">
    <property type="protein sequence ID" value="GMA26903.1"/>
    <property type="molecule type" value="Genomic_DNA"/>
</dbReference>
<dbReference type="RefSeq" id="WP_284229052.1">
    <property type="nucleotide sequence ID" value="NZ_BSUL01000001.1"/>
</dbReference>
<dbReference type="InterPro" id="IPR036390">
    <property type="entry name" value="WH_DNA-bd_sf"/>
</dbReference>
<dbReference type="Proteomes" id="UP001157160">
    <property type="component" value="Unassembled WGS sequence"/>
</dbReference>
<dbReference type="AlphaFoldDB" id="A0AA37UCS0"/>
<name>A0AA37UCS0_9MICO</name>
<evidence type="ECO:0000259" key="1">
    <source>
        <dbReference type="Pfam" id="PF13601"/>
    </source>
</evidence>
<dbReference type="PANTHER" id="PTHR37318">
    <property type="entry name" value="BSL7504 PROTEIN"/>
    <property type="match status" value="1"/>
</dbReference>
<feature type="domain" description="Winged helix DNA-binding" evidence="1">
    <location>
        <begin position="19"/>
        <end position="97"/>
    </location>
</feature>
<dbReference type="Pfam" id="PF13601">
    <property type="entry name" value="HTH_34"/>
    <property type="match status" value="1"/>
</dbReference>
<accession>A0AA37UCS0</accession>
<gene>
    <name evidence="2" type="ORF">GCM10025874_01560</name>
</gene>
<dbReference type="InterPro" id="IPR027395">
    <property type="entry name" value="WH_DNA-bd_dom"/>
</dbReference>
<evidence type="ECO:0000313" key="2">
    <source>
        <dbReference type="EMBL" id="GMA26903.1"/>
    </source>
</evidence>
<evidence type="ECO:0000313" key="3">
    <source>
        <dbReference type="Proteomes" id="UP001157160"/>
    </source>
</evidence>
<keyword evidence="3" id="KW-1185">Reference proteome</keyword>
<dbReference type="PANTHER" id="PTHR37318:SF1">
    <property type="entry name" value="BSL7504 PROTEIN"/>
    <property type="match status" value="1"/>
</dbReference>
<organism evidence="2 3">
    <name type="scientific">Arenivirga flava</name>
    <dbReference type="NCBI Taxonomy" id="1930060"/>
    <lineage>
        <taxon>Bacteria</taxon>
        <taxon>Bacillati</taxon>
        <taxon>Actinomycetota</taxon>
        <taxon>Actinomycetes</taxon>
        <taxon>Micrococcales</taxon>
        <taxon>Microbacteriaceae</taxon>
        <taxon>Arenivirga</taxon>
    </lineage>
</organism>
<reference evidence="2 3" key="1">
    <citation type="journal article" date="2014" name="Int. J. Syst. Evol. Microbiol.">
        <title>Complete genome sequence of Corynebacterium casei LMG S-19264T (=DSM 44701T), isolated from a smear-ripened cheese.</title>
        <authorList>
            <consortium name="US DOE Joint Genome Institute (JGI-PGF)"/>
            <person name="Walter F."/>
            <person name="Albersmeier A."/>
            <person name="Kalinowski J."/>
            <person name="Ruckert C."/>
        </authorList>
    </citation>
    <scope>NUCLEOTIDE SEQUENCE [LARGE SCALE GENOMIC DNA]</scope>
    <source>
        <strain evidence="2 3">NBRC 112289</strain>
    </source>
</reference>
<comment type="caution">
    <text evidence="2">The sequence shown here is derived from an EMBL/GenBank/DDBJ whole genome shotgun (WGS) entry which is preliminary data.</text>
</comment>
<proteinExistence type="predicted"/>
<protein>
    <recommendedName>
        <fullName evidence="1">Winged helix DNA-binding domain-containing protein</fullName>
    </recommendedName>
</protein>
<dbReference type="SUPFAM" id="SSF46785">
    <property type="entry name" value="Winged helix' DNA-binding domain"/>
    <property type="match status" value="1"/>
</dbReference>
<sequence length="100" mass="10766">MTEAQHPRHALDDQLTAPIRLSIMAALDKLDEVDFAALRDAIELSDSVLSKQLAQLETAGYVSLRKGYVGKRPRTWASATKAGRSALAAHLAALRALTGL</sequence>
<dbReference type="Gene3D" id="1.10.10.10">
    <property type="entry name" value="Winged helix-like DNA-binding domain superfamily/Winged helix DNA-binding domain"/>
    <property type="match status" value="1"/>
</dbReference>